<evidence type="ECO:0000313" key="8">
    <source>
        <dbReference type="Proteomes" id="UP001187531"/>
    </source>
</evidence>
<evidence type="ECO:0000256" key="2">
    <source>
        <dbReference type="ARBA" id="ARBA00022771"/>
    </source>
</evidence>
<keyword evidence="8" id="KW-1185">Reference proteome</keyword>
<dbReference type="InterPro" id="IPR000571">
    <property type="entry name" value="Znf_CCCH"/>
</dbReference>
<evidence type="ECO:0000313" key="7">
    <source>
        <dbReference type="EMBL" id="KAK2726547.1"/>
    </source>
</evidence>
<dbReference type="PROSITE" id="PS50103">
    <property type="entry name" value="ZF_C3H1"/>
    <property type="match status" value="3"/>
</dbReference>
<dbReference type="PANTHER" id="PTHR46156">
    <property type="entry name" value="CCCH ZINGC FINGER"/>
    <property type="match status" value="1"/>
</dbReference>
<evidence type="ECO:0000256" key="3">
    <source>
        <dbReference type="ARBA" id="ARBA00022833"/>
    </source>
</evidence>
<sequence>MLMSPPDTKKVPSRIYINPKFISKSHSSQDPNSLKHHPSLDVMPEINYCLNNPYYVQHWQHNPLHSSQYVSHSHFQNTVPHWNYQLIHPPPPPSEPESENMELFESHQEMAPNSQSEMKEAHRPRKAYINNKKFQSISEEQRRTFQETFVTRSSKSLPPELEYVQITSSNGLETRNNFISQSFGDKEVYRQREACMNAKKFQSFTHKERRAFQEAPVSKSSESMGQSSIGSFKKNQIEQSLLNKSDMINQTRDLTINTSEASNTIRDFNFKKDANSVSLSLVRRQNSFGRGINTRYKIVKSDSKLLAKKQQVQTTLASACHPVTTDSRYKLVRKNKLVPEGYSAVAKVNRHSDGQFEEASTKIPSIPLLSHNSPTNLLSKYRLVNTSSLKSAKPLKQFKLTNMPRIVKTIGVKNSIVKSGASKNERKKVFSAAQKSPLDIKKTKPSISKYKIVRTAQRMPLNIKRQIPSVSKYKIVRTPQRRSSVSKKSPNSLSVISRYKMIRPTITPHLSAFKKDLAHRSMQLKFIQKSPKLVNKGSLRYSVSRTRLRKISVSKPNLAHESRQMSNKMIRKGNVLYSASARQLKRIKSVDVSKVVQVNSSIAVVSRARNRSLATLSSLKKKGTLPCMFLAKFGKCSKQESNQCAYSHSISKMEAKKMMPTCQYFLEGRCRLGKECPFPHVKHGSHTPICLSFISGKCLLGDKCSRRHENVCIEFKSTGKCSQGHKCPLRHIKVIRKPKSVPKRKIVRTKNQEPISAERYFEQSDEKDEDKLSSELKSMRARLLKKIQVMKGEIAQDHPMSVAVTETGGEEAPSRPSLGTLPDFISID</sequence>
<dbReference type="SUPFAM" id="SSF90229">
    <property type="entry name" value="CCCH zinc finger"/>
    <property type="match status" value="1"/>
</dbReference>
<comment type="caution">
    <text evidence="7">The sequence shown here is derived from an EMBL/GenBank/DDBJ whole genome shotgun (WGS) entry which is preliminary data.</text>
</comment>
<dbReference type="GO" id="GO:0005634">
    <property type="term" value="C:nucleus"/>
    <property type="evidence" value="ECO:0007669"/>
    <property type="project" value="TreeGrafter"/>
</dbReference>
<proteinExistence type="predicted"/>
<feature type="zinc finger region" description="C3H1-type" evidence="4">
    <location>
        <begin position="656"/>
        <end position="683"/>
    </location>
</feature>
<feature type="domain" description="C3H1-type" evidence="6">
    <location>
        <begin position="684"/>
        <end position="711"/>
    </location>
</feature>
<keyword evidence="2 4" id="KW-0863">Zinc-finger</keyword>
<gene>
    <name evidence="7" type="ORF">QYM36_000845</name>
</gene>
<reference evidence="7" key="1">
    <citation type="submission" date="2023-07" db="EMBL/GenBank/DDBJ databases">
        <title>Chromosome-level genome assembly of Artemia franciscana.</title>
        <authorList>
            <person name="Jo E."/>
        </authorList>
    </citation>
    <scope>NUCLEOTIDE SEQUENCE</scope>
    <source>
        <tissue evidence="7">Whole body</tissue>
    </source>
</reference>
<feature type="zinc finger region" description="C3H1-type" evidence="4">
    <location>
        <begin position="621"/>
        <end position="651"/>
    </location>
</feature>
<dbReference type="Proteomes" id="UP001187531">
    <property type="component" value="Unassembled WGS sequence"/>
</dbReference>
<keyword evidence="3 4" id="KW-0862">Zinc</keyword>
<protein>
    <recommendedName>
        <fullName evidence="6">C3H1-type domain-containing protein</fullName>
    </recommendedName>
</protein>
<feature type="domain" description="C3H1-type" evidence="6">
    <location>
        <begin position="621"/>
        <end position="651"/>
    </location>
</feature>
<organism evidence="7 8">
    <name type="scientific">Artemia franciscana</name>
    <name type="common">Brine shrimp</name>
    <name type="synonym">Artemia sanfranciscana</name>
    <dbReference type="NCBI Taxonomy" id="6661"/>
    <lineage>
        <taxon>Eukaryota</taxon>
        <taxon>Metazoa</taxon>
        <taxon>Ecdysozoa</taxon>
        <taxon>Arthropoda</taxon>
        <taxon>Crustacea</taxon>
        <taxon>Branchiopoda</taxon>
        <taxon>Anostraca</taxon>
        <taxon>Artemiidae</taxon>
        <taxon>Artemia</taxon>
    </lineage>
</organism>
<accession>A0AA88IRX2</accession>
<evidence type="ECO:0000256" key="5">
    <source>
        <dbReference type="SAM" id="MobiDB-lite"/>
    </source>
</evidence>
<dbReference type="InterPro" id="IPR036855">
    <property type="entry name" value="Znf_CCCH_sf"/>
</dbReference>
<dbReference type="GO" id="GO:0008270">
    <property type="term" value="F:zinc ion binding"/>
    <property type="evidence" value="ECO:0007669"/>
    <property type="project" value="UniProtKB-KW"/>
</dbReference>
<evidence type="ECO:0000259" key="6">
    <source>
        <dbReference type="PROSITE" id="PS50103"/>
    </source>
</evidence>
<dbReference type="Gene3D" id="4.10.1000.10">
    <property type="entry name" value="Zinc finger, CCCH-type"/>
    <property type="match status" value="2"/>
</dbReference>
<dbReference type="AlphaFoldDB" id="A0AA88IRX2"/>
<feature type="domain" description="C3H1-type" evidence="6">
    <location>
        <begin position="656"/>
        <end position="683"/>
    </location>
</feature>
<name>A0AA88IRX2_ARTSF</name>
<dbReference type="SMART" id="SM00356">
    <property type="entry name" value="ZnF_C3H1"/>
    <property type="match status" value="4"/>
</dbReference>
<keyword evidence="1 4" id="KW-0479">Metal-binding</keyword>
<evidence type="ECO:0000256" key="4">
    <source>
        <dbReference type="PROSITE-ProRule" id="PRU00723"/>
    </source>
</evidence>
<feature type="zinc finger region" description="C3H1-type" evidence="4">
    <location>
        <begin position="684"/>
        <end position="711"/>
    </location>
</feature>
<feature type="region of interest" description="Disordered" evidence="5">
    <location>
        <begin position="803"/>
        <end position="828"/>
    </location>
</feature>
<dbReference type="EMBL" id="JAVRJZ010000002">
    <property type="protein sequence ID" value="KAK2726547.1"/>
    <property type="molecule type" value="Genomic_DNA"/>
</dbReference>
<dbReference type="PANTHER" id="PTHR46156:SF1">
    <property type="entry name" value="ZINC FINGER CCCH DOMAIN-CONTAINING PROTEIN 3"/>
    <property type="match status" value="1"/>
</dbReference>
<evidence type="ECO:0000256" key="1">
    <source>
        <dbReference type="ARBA" id="ARBA00022723"/>
    </source>
</evidence>